<feature type="region of interest" description="Disordered" evidence="1">
    <location>
        <begin position="1"/>
        <end position="32"/>
    </location>
</feature>
<reference evidence="2 3" key="1">
    <citation type="submission" date="2019-07" db="EMBL/GenBank/DDBJ databases">
        <title>Genomics analysis of Aphanomyces spp. identifies a new class of oomycete effector associated with host adaptation.</title>
        <authorList>
            <person name="Gaulin E."/>
        </authorList>
    </citation>
    <scope>NUCLEOTIDE SEQUENCE [LARGE SCALE GENOMIC DNA]</scope>
    <source>
        <strain evidence="2 3">ATCC 201684</strain>
    </source>
</reference>
<dbReference type="Proteomes" id="UP000481153">
    <property type="component" value="Unassembled WGS sequence"/>
</dbReference>
<dbReference type="EMBL" id="VJMJ01000003">
    <property type="protein sequence ID" value="KAF0745003.1"/>
    <property type="molecule type" value="Genomic_DNA"/>
</dbReference>
<dbReference type="PANTHER" id="PTHR13308:SF40">
    <property type="entry name" value="NEDD4-BINDING PROTEIN 2-LIKE 1"/>
    <property type="match status" value="1"/>
</dbReference>
<keyword evidence="3" id="KW-1185">Reference proteome</keyword>
<evidence type="ECO:0000313" key="3">
    <source>
        <dbReference type="Proteomes" id="UP000481153"/>
    </source>
</evidence>
<dbReference type="VEuPathDB" id="FungiDB:AeMF1_014747"/>
<dbReference type="InterPro" id="IPR026302">
    <property type="entry name" value="NEDD4-bd_p2"/>
</dbReference>
<dbReference type="AlphaFoldDB" id="A0A6G0XX45"/>
<proteinExistence type="predicted"/>
<evidence type="ECO:0000313" key="2">
    <source>
        <dbReference type="EMBL" id="KAF0745003.1"/>
    </source>
</evidence>
<dbReference type="InterPro" id="IPR027417">
    <property type="entry name" value="P-loop_NTPase"/>
</dbReference>
<dbReference type="PANTHER" id="PTHR13308">
    <property type="entry name" value="NEDD4-BINDING PROTEIN 2-LIKE 1"/>
    <property type="match status" value="1"/>
</dbReference>
<name>A0A6G0XX45_9STRA</name>
<accession>A0A6G0XX45</accession>
<comment type="caution">
    <text evidence="2">The sequence shown here is derived from an EMBL/GenBank/DDBJ whole genome shotgun (WGS) entry which is preliminary data.</text>
</comment>
<protein>
    <submittedName>
        <fullName evidence="2">Uncharacterized protein</fullName>
    </submittedName>
</protein>
<sequence>MARQNKRTKGAPAASKDETNGHSTTNVPGAGVDNSAKETVIVKLLLNDPSLLHHAQHLKKTWAQTTGWEEHPEMRFESFDLLVVQVSSDIQMDVVKDIATSGVVIPPLDVTTRLQVESNSSGERCLRLTLQLSDAMQAFLAKLSNTLKLKLESHNIKASSQYEPKVVKKLRSVVLWSLDPTTNSPQHPSLHDEIAETNRESWRAPISLRTIAVTKSSAILSSWTTGENVSMPQRDHSNLQAQLLRHVSFDTNTVVIMRGRPGSGKSTLTRVVQAMAHFHGREVEVCSADTFFETPLGYYHDRNKLSEAHDACKAAFADAIARSVPVVVVDNTHSCLWEYELYRTDALVAGYRVCVLEVACADVTTAMRMALRNSHGVGMDVVLRMHQRWETHTIISPEMESHLLLQPTFSSQENRRALALLLQGDVSKVYISAVYFDEATRTELLSRFPPKHEKVIAEHMTLAFQPTLDFVQDLDIGQNVRLRVVEERFDSNGHCLKLEWVDNSVVVDNVGQRILHITLSFPPTSSAYYSNSLLQDDENAKIIPIQEPLVITGRVGVALQSSLVPKYKKAQILDIPRSAVVGLGRRQITLIALDDGASDAIVAEITRVAVRGNILVLVASSPLLVEWFGARQIQFDLTLIHAASIDLNRSVQDVVKHFPEVGLVQVITTLACSVDPLPFPIAVHCIATSSVRRNDIARRQFFSDLRDQICHVWQAIAQDTFVDAVAHVHQCSTFDVYLSATGHVPLDNLKTRLVEALRHLHLDIRDRSSPLASDQWDYLDAVATECYTTVFRIVLFVPSAAVNARLLSATAQLFSRRPTASAAFEAVFETLLQRTPLPFCDSTRAIRVLAASLGRAFVQLHPSVSPEMLTQYVETWDETPWLVLLAQAEVDPVAMSMNFHTYLGLQTVIATPGLLKDLELVVARALHRSSTESYSWFTLTRREASYDKWSQVKMSHVRHNLWQLAPREIVFCGEQANWNCPRGRVGSFDQGCELLRCS</sequence>
<organism evidence="2 3">
    <name type="scientific">Aphanomyces euteiches</name>
    <dbReference type="NCBI Taxonomy" id="100861"/>
    <lineage>
        <taxon>Eukaryota</taxon>
        <taxon>Sar</taxon>
        <taxon>Stramenopiles</taxon>
        <taxon>Oomycota</taxon>
        <taxon>Saprolegniomycetes</taxon>
        <taxon>Saprolegniales</taxon>
        <taxon>Verrucalvaceae</taxon>
        <taxon>Aphanomyces</taxon>
    </lineage>
</organism>
<gene>
    <name evidence="2" type="ORF">Ae201684_000584</name>
</gene>
<dbReference type="Gene3D" id="3.40.50.300">
    <property type="entry name" value="P-loop containing nucleotide triphosphate hydrolases"/>
    <property type="match status" value="1"/>
</dbReference>
<evidence type="ECO:0000256" key="1">
    <source>
        <dbReference type="SAM" id="MobiDB-lite"/>
    </source>
</evidence>
<dbReference type="Pfam" id="PF13671">
    <property type="entry name" value="AAA_33"/>
    <property type="match status" value="1"/>
</dbReference>
<dbReference type="SUPFAM" id="SSF52540">
    <property type="entry name" value="P-loop containing nucleoside triphosphate hydrolases"/>
    <property type="match status" value="1"/>
</dbReference>